<organism evidence="2 3">
    <name type="scientific">Lactuca saligna</name>
    <name type="common">Willowleaf lettuce</name>
    <dbReference type="NCBI Taxonomy" id="75948"/>
    <lineage>
        <taxon>Eukaryota</taxon>
        <taxon>Viridiplantae</taxon>
        <taxon>Streptophyta</taxon>
        <taxon>Embryophyta</taxon>
        <taxon>Tracheophyta</taxon>
        <taxon>Spermatophyta</taxon>
        <taxon>Magnoliopsida</taxon>
        <taxon>eudicotyledons</taxon>
        <taxon>Gunneridae</taxon>
        <taxon>Pentapetalae</taxon>
        <taxon>asterids</taxon>
        <taxon>campanulids</taxon>
        <taxon>Asterales</taxon>
        <taxon>Asteraceae</taxon>
        <taxon>Cichorioideae</taxon>
        <taxon>Cichorieae</taxon>
        <taxon>Lactucinae</taxon>
        <taxon>Lactuca</taxon>
    </lineage>
</organism>
<dbReference type="PANTHER" id="PTHR47718">
    <property type="entry name" value="OS01G0519700 PROTEIN"/>
    <property type="match status" value="1"/>
</dbReference>
<dbReference type="PANTHER" id="PTHR47718:SF12">
    <property type="entry name" value="PROTEIN FAR1-RELATED SEQUENCE"/>
    <property type="match status" value="1"/>
</dbReference>
<gene>
    <name evidence="2" type="ORF">LSALG_LOCUS26222</name>
</gene>
<keyword evidence="3" id="KW-1185">Reference proteome</keyword>
<evidence type="ECO:0000313" key="2">
    <source>
        <dbReference type="EMBL" id="CAI9286824.1"/>
    </source>
</evidence>
<proteinExistence type="predicted"/>
<dbReference type="Proteomes" id="UP001177003">
    <property type="component" value="Chromosome 5"/>
</dbReference>
<accession>A0AA36E876</accession>
<name>A0AA36E876_LACSI</name>
<dbReference type="AlphaFoldDB" id="A0AA36E876"/>
<dbReference type="Pfam" id="PF10551">
    <property type="entry name" value="MULE"/>
    <property type="match status" value="1"/>
</dbReference>
<evidence type="ECO:0000313" key="3">
    <source>
        <dbReference type="Proteomes" id="UP001177003"/>
    </source>
</evidence>
<reference evidence="2" key="1">
    <citation type="submission" date="2023-04" db="EMBL/GenBank/DDBJ databases">
        <authorList>
            <person name="Vijverberg K."/>
            <person name="Xiong W."/>
            <person name="Schranz E."/>
        </authorList>
    </citation>
    <scope>NUCLEOTIDE SEQUENCE</scope>
</reference>
<feature type="domain" description="MULE transposase" evidence="1">
    <location>
        <begin position="101"/>
        <end position="194"/>
    </location>
</feature>
<dbReference type="EMBL" id="OX465081">
    <property type="protein sequence ID" value="CAI9286824.1"/>
    <property type="molecule type" value="Genomic_DNA"/>
</dbReference>
<evidence type="ECO:0000259" key="1">
    <source>
        <dbReference type="Pfam" id="PF10551"/>
    </source>
</evidence>
<dbReference type="InterPro" id="IPR018289">
    <property type="entry name" value="MULE_transposase_dom"/>
</dbReference>
<protein>
    <recommendedName>
        <fullName evidence="1">MULE transposase domain-containing protein</fullName>
    </recommendedName>
</protein>
<sequence length="230" mass="26774">MDDTVSAGDDHIHDQHEYPKDYEDFGLRDHDSLNNVEFQISENSNLNLGSRDAKFLVVKMLERKKNIPSFSFDFKVVEKKLNSIFWADETAKYNYNAFGDVVSLDATFNMNKYDMVLVPFTGIDNHKKCVTFGVGLLSREDGSSYSWLLRAFLKTFKKQPTLVLTYQDLALNKAVNEVFPMSAHRFCMWHITKKLPNKITSQLATNSTFRKRFHSIIWNSKLEPYDFEKE</sequence>